<dbReference type="RefSeq" id="WP_069693153.1">
    <property type="nucleotide sequence ID" value="NZ_CP017147.1"/>
</dbReference>
<dbReference type="PANTHER" id="PTHR43684:SF1">
    <property type="entry name" value="ENOYL-COA DELTA ISOMERASE 2"/>
    <property type="match status" value="1"/>
</dbReference>
<comment type="subcellular location">
    <subcellularLocation>
        <location evidence="1">Peroxisome</location>
    </subcellularLocation>
</comment>
<keyword evidence="5" id="KW-1185">Reference proteome</keyword>
<dbReference type="STRING" id="1526658.BHK69_29060"/>
<reference evidence="4 5" key="1">
    <citation type="journal article" date="2015" name="Antonie Van Leeuwenhoek">
        <title>Bosea vaviloviae sp. nov., a new species of slow-growing rhizobia isolated from nodules of the relict species Vavilovia formosa (Stev.) Fed.</title>
        <authorList>
            <person name="Safronova V.I."/>
            <person name="Kuznetsova I.G."/>
            <person name="Sazanova A.L."/>
            <person name="Kimeklis A.K."/>
            <person name="Belimov A.A."/>
            <person name="Andronov E.E."/>
            <person name="Pinaev A.G."/>
            <person name="Chizhevskaya E.P."/>
            <person name="Pukhaev A.R."/>
            <person name="Popov K.P."/>
            <person name="Willems A."/>
            <person name="Tikhonovich I.A."/>
        </authorList>
    </citation>
    <scope>NUCLEOTIDE SEQUENCE [LARGE SCALE GENOMIC DNA]</scope>
    <source>
        <strain evidence="4 5">Vaf18</strain>
    </source>
</reference>
<dbReference type="InterPro" id="IPR001753">
    <property type="entry name" value="Enoyl-CoA_hydra/iso"/>
</dbReference>
<dbReference type="KEGG" id="bvv:BHK69_29060"/>
<dbReference type="AlphaFoldDB" id="A0A1D7U9E4"/>
<dbReference type="GO" id="GO:0004165">
    <property type="term" value="F:delta(3)-delta(2)-enoyl-CoA isomerase activity"/>
    <property type="evidence" value="ECO:0007669"/>
    <property type="project" value="UniProtKB-ARBA"/>
</dbReference>
<dbReference type="EMBL" id="CP017147">
    <property type="protein sequence ID" value="AOO83959.1"/>
    <property type="molecule type" value="Genomic_DNA"/>
</dbReference>
<dbReference type="Pfam" id="PF00378">
    <property type="entry name" value="ECH_1"/>
    <property type="match status" value="1"/>
</dbReference>
<keyword evidence="3" id="KW-0413">Isomerase</keyword>
<protein>
    <submittedName>
        <fullName evidence="4">Enoyl-CoA hydratase</fullName>
    </submittedName>
</protein>
<gene>
    <name evidence="4" type="ORF">BHK69_29060</name>
</gene>
<keyword evidence="2" id="KW-0576">Peroxisome</keyword>
<sequence length="252" mass="25942">MTETILSQTVLSQTVLPGIVQVTMNRPERKNALDRASYQGLIDAIAAAEADPQIRAIVLTGAGGCFTSGNDIKDFAAVSDSGPRVAMDFLNAISTAKKPVVAAVEGFAVGIGTTMLLHCDLAYAAKGASFRLPFVALGLSPEGASSYLLPLIAGSKRAAELLMLGEAFGPETAAEAGLVNAVTMEGGALAMALEKARALAALPPESVALTKSLLKRGNAAHVAETIATEGRLFGERLLSAEAKAAFAAFLKR</sequence>
<dbReference type="Gene3D" id="3.90.226.10">
    <property type="entry name" value="2-enoyl-CoA Hydratase, Chain A, domain 1"/>
    <property type="match status" value="1"/>
</dbReference>
<evidence type="ECO:0000256" key="1">
    <source>
        <dbReference type="ARBA" id="ARBA00004275"/>
    </source>
</evidence>
<dbReference type="Proteomes" id="UP000094969">
    <property type="component" value="Chromosome"/>
</dbReference>
<evidence type="ECO:0000256" key="3">
    <source>
        <dbReference type="ARBA" id="ARBA00023235"/>
    </source>
</evidence>
<dbReference type="CDD" id="cd06558">
    <property type="entry name" value="crotonase-like"/>
    <property type="match status" value="1"/>
</dbReference>
<dbReference type="OrthoDB" id="9797151at2"/>
<evidence type="ECO:0000313" key="4">
    <source>
        <dbReference type="EMBL" id="AOO83959.1"/>
    </source>
</evidence>
<evidence type="ECO:0000313" key="5">
    <source>
        <dbReference type="Proteomes" id="UP000094969"/>
    </source>
</evidence>
<evidence type="ECO:0000256" key="2">
    <source>
        <dbReference type="ARBA" id="ARBA00023140"/>
    </source>
</evidence>
<proteinExistence type="predicted"/>
<dbReference type="InterPro" id="IPR029045">
    <property type="entry name" value="ClpP/crotonase-like_dom_sf"/>
</dbReference>
<dbReference type="InterPro" id="IPR051053">
    <property type="entry name" value="ECH/Chromodomain_protein"/>
</dbReference>
<dbReference type="SUPFAM" id="SSF52096">
    <property type="entry name" value="ClpP/crotonase"/>
    <property type="match status" value="1"/>
</dbReference>
<accession>A0A1D7U9E4</accession>
<name>A0A1D7U9E4_9HYPH</name>
<dbReference type="PANTHER" id="PTHR43684">
    <property type="match status" value="1"/>
</dbReference>
<organism evidence="4 5">
    <name type="scientific">Bosea vaviloviae</name>
    <dbReference type="NCBI Taxonomy" id="1526658"/>
    <lineage>
        <taxon>Bacteria</taxon>
        <taxon>Pseudomonadati</taxon>
        <taxon>Pseudomonadota</taxon>
        <taxon>Alphaproteobacteria</taxon>
        <taxon>Hyphomicrobiales</taxon>
        <taxon>Boseaceae</taxon>
        <taxon>Bosea</taxon>
    </lineage>
</organism>